<dbReference type="Proteomes" id="UP001589828">
    <property type="component" value="Unassembled WGS sequence"/>
</dbReference>
<keyword evidence="2" id="KW-1185">Reference proteome</keyword>
<dbReference type="Pfam" id="PF05035">
    <property type="entry name" value="DGOK"/>
    <property type="match status" value="1"/>
</dbReference>
<reference evidence="1 2" key="1">
    <citation type="submission" date="2024-09" db="EMBL/GenBank/DDBJ databases">
        <authorList>
            <person name="Sun Q."/>
            <person name="Mori K."/>
        </authorList>
    </citation>
    <scope>NUCLEOTIDE SEQUENCE [LARGE SCALE GENOMIC DNA]</scope>
    <source>
        <strain evidence="1 2">NCAIM B.02415</strain>
    </source>
</reference>
<evidence type="ECO:0000313" key="2">
    <source>
        <dbReference type="Proteomes" id="UP001589828"/>
    </source>
</evidence>
<accession>A0ABV6L5H4</accession>
<dbReference type="InterPro" id="IPR042257">
    <property type="entry name" value="DGOK_C"/>
</dbReference>
<comment type="caution">
    <text evidence="1">The sequence shown here is derived from an EMBL/GenBank/DDBJ whole genome shotgun (WGS) entry which is preliminary data.</text>
</comment>
<evidence type="ECO:0000313" key="1">
    <source>
        <dbReference type="EMBL" id="MFC0514728.1"/>
    </source>
</evidence>
<dbReference type="Gene3D" id="3.30.420.300">
    <property type="entry name" value="2-keto-3-deoxy-galactonokinase, substrate binding domain"/>
    <property type="match status" value="1"/>
</dbReference>
<dbReference type="InterPro" id="IPR042258">
    <property type="entry name" value="DGOK_N"/>
</dbReference>
<proteinExistence type="predicted"/>
<protein>
    <submittedName>
        <fullName evidence="1">2-dehydro-3-deoxygalactonokinase</fullName>
    </submittedName>
</protein>
<dbReference type="EMBL" id="JBHLTS010000021">
    <property type="protein sequence ID" value="MFC0514728.1"/>
    <property type="molecule type" value="Genomic_DNA"/>
</dbReference>
<dbReference type="CDD" id="cd24012">
    <property type="entry name" value="ASKHA_NBD_KDGal-kinase"/>
    <property type="match status" value="1"/>
</dbReference>
<dbReference type="RefSeq" id="WP_377022571.1">
    <property type="nucleotide sequence ID" value="NZ_JBHLTS010000021.1"/>
</dbReference>
<dbReference type="Gene3D" id="3.30.420.310">
    <property type="entry name" value="2-keto-3-deoxy-galactonokinase, C-terminal domain"/>
    <property type="match status" value="1"/>
</dbReference>
<gene>
    <name evidence="1" type="ORF">ACFFGT_10985</name>
</gene>
<name>A0ABV6L5H4_9SPHI</name>
<organism evidence="1 2">
    <name type="scientific">Mucilaginibacter angelicae</name>
    <dbReference type="NCBI Taxonomy" id="869718"/>
    <lineage>
        <taxon>Bacteria</taxon>
        <taxon>Pseudomonadati</taxon>
        <taxon>Bacteroidota</taxon>
        <taxon>Sphingobacteriia</taxon>
        <taxon>Sphingobacteriales</taxon>
        <taxon>Sphingobacteriaceae</taxon>
        <taxon>Mucilaginibacter</taxon>
    </lineage>
</organism>
<sequence length="325" mass="36078">MKQFLSCDWGTSSFRLRLIDVSGFQIVAEETDNIGIAATFALWKQSGKPEEERRSFYLGIINKYIEKIESKTSSSLNGVQLIISGMASSTMGFVDIPYSELPVGTDGMNIKTRAISSDGNFDHDVVVISGLRSDDDVVRGEETQLIGCIDPSQGKIDDELFIFPGTHSKHIFVSNDQIVDIKTYMTGEFFELLSQKSILRLSVENNDVQSNPQASTSFKMGVNDAIDANLLNAAFKVRTNGLFNKLSNRENYDYLSGLLIGTELKELNTSAIKKISLVGGSNLGEYYRCALEELGLLSRMHEINATRADEAVVRGQYKIYKTIMK</sequence>
<dbReference type="InterPro" id="IPR007729">
    <property type="entry name" value="DGOK"/>
</dbReference>